<feature type="domain" description="Erythromycin biosynthesis protein CIII-like C-terminal" evidence="4">
    <location>
        <begin position="462"/>
        <end position="562"/>
    </location>
</feature>
<dbReference type="Gene3D" id="3.40.50.2000">
    <property type="entry name" value="Glycogen Phosphorylase B"/>
    <property type="match status" value="2"/>
</dbReference>
<evidence type="ECO:0000259" key="3">
    <source>
        <dbReference type="Pfam" id="PF03033"/>
    </source>
</evidence>
<feature type="region of interest" description="Disordered" evidence="2">
    <location>
        <begin position="34"/>
        <end position="100"/>
    </location>
</feature>
<evidence type="ECO:0000259" key="4">
    <source>
        <dbReference type="Pfam" id="PF06722"/>
    </source>
</evidence>
<feature type="compositionally biased region" description="Low complexity" evidence="2">
    <location>
        <begin position="34"/>
        <end position="45"/>
    </location>
</feature>
<gene>
    <name evidence="5" type="ORF">KY290_037072</name>
</gene>
<dbReference type="InterPro" id="IPR050426">
    <property type="entry name" value="Glycosyltransferase_28"/>
</dbReference>
<evidence type="ECO:0000313" key="6">
    <source>
        <dbReference type="Proteomes" id="UP000826656"/>
    </source>
</evidence>
<keyword evidence="6" id="KW-1185">Reference proteome</keyword>
<dbReference type="Pfam" id="PF03033">
    <property type="entry name" value="Glyco_transf_28"/>
    <property type="match status" value="1"/>
</dbReference>
<dbReference type="CDD" id="cd03784">
    <property type="entry name" value="GT1_Gtf-like"/>
    <property type="match status" value="1"/>
</dbReference>
<evidence type="ECO:0000256" key="1">
    <source>
        <dbReference type="ARBA" id="ARBA00022679"/>
    </source>
</evidence>
<dbReference type="Pfam" id="PF06722">
    <property type="entry name" value="EryCIII-like_C"/>
    <property type="match status" value="1"/>
</dbReference>
<protein>
    <submittedName>
        <fullName evidence="5">Uncharacterized protein</fullName>
    </submittedName>
</protein>
<organism evidence="5 6">
    <name type="scientific">Solanum tuberosum</name>
    <name type="common">Potato</name>
    <dbReference type="NCBI Taxonomy" id="4113"/>
    <lineage>
        <taxon>Eukaryota</taxon>
        <taxon>Viridiplantae</taxon>
        <taxon>Streptophyta</taxon>
        <taxon>Embryophyta</taxon>
        <taxon>Tracheophyta</taxon>
        <taxon>Spermatophyta</taxon>
        <taxon>Magnoliopsida</taxon>
        <taxon>eudicotyledons</taxon>
        <taxon>Gunneridae</taxon>
        <taxon>Pentapetalae</taxon>
        <taxon>asterids</taxon>
        <taxon>lamiids</taxon>
        <taxon>Solanales</taxon>
        <taxon>Solanaceae</taxon>
        <taxon>Solanoideae</taxon>
        <taxon>Solaneae</taxon>
        <taxon>Solanum</taxon>
    </lineage>
</organism>
<dbReference type="InterPro" id="IPR004276">
    <property type="entry name" value="GlycoTrans_28_N"/>
</dbReference>
<sequence length="604" mass="66889">MSTKKDVVDEYGDDNACDAVTELDSREIVGGSVSNVVSDSSETSGTEVARFTTLPHKIFSSDKSESHSGHRKLERSKTEPPTHNSQFAQEAENISDDSDSEQQKLKLLKRIATVRDNGTVEFEIPGDEESRVLGVESQSVCNEVEDGPLDELELHYIPPIQIVMLIVGTRGDVQPFIAIGKRLQEYGHRVRLATHANFKEFVLTAGLEFYPLGGDPKVLAGYMVKNKGFLPSAPSEIPVQRNQLKDIISSLLPACEEPDMDTGVPFKPDAIIANPPAYGHTHVAEALKIPIHIFFTMPWTPTSEFPHPLSRIKQPAGYRLSYQIVDSLIWLGIRDMINDTRKRKLKLRPVTYLSSSQVSVLDIPHGYIWSPHLVSKPKDWGPKVDVVGFCFLDLASGYEPPESLVNWLKDGQKPIYIGFGSLPVQEPEKMTQIIVEALERTGQRGIINKGWGGLGNLAEPKDFVYLLDNCPHDWLFLQCSAVVHHGGAGTTASGLKAACPTTIVPFFGDQPFWGERVHARGAGPPPIPIDEFSLPKLVEAIEFMLDPKVKERAVELAKAMENEDGVTGAVKAFFKHLPRNNEPDLDETPARRSLFSLRRCLGFC</sequence>
<name>A0ABQ7TUG9_SOLTU</name>
<evidence type="ECO:0000256" key="2">
    <source>
        <dbReference type="SAM" id="MobiDB-lite"/>
    </source>
</evidence>
<dbReference type="PANTHER" id="PTHR48050:SF14">
    <property type="entry name" value="STEROL 3-BETA-GLUCOSYLTRANSFERASE UGT80A2-LIKE ISOFORM X1"/>
    <property type="match status" value="1"/>
</dbReference>
<dbReference type="PANTHER" id="PTHR48050">
    <property type="entry name" value="STEROL 3-BETA-GLUCOSYLTRANSFERASE"/>
    <property type="match status" value="1"/>
</dbReference>
<keyword evidence="1" id="KW-0808">Transferase</keyword>
<accession>A0ABQ7TUG9</accession>
<feature type="domain" description="Glycosyltransferase family 28 N-terminal" evidence="3">
    <location>
        <begin position="162"/>
        <end position="305"/>
    </location>
</feature>
<dbReference type="SUPFAM" id="SSF53756">
    <property type="entry name" value="UDP-Glycosyltransferase/glycogen phosphorylase"/>
    <property type="match status" value="1"/>
</dbReference>
<feature type="compositionally biased region" description="Basic and acidic residues" evidence="2">
    <location>
        <begin position="59"/>
        <end position="68"/>
    </location>
</feature>
<proteinExistence type="predicted"/>
<reference evidence="5 6" key="1">
    <citation type="journal article" date="2021" name="bioRxiv">
        <title>Chromosome-scale and haplotype-resolved genome assembly of a tetraploid potato cultivar.</title>
        <authorList>
            <person name="Sun H."/>
            <person name="Jiao W.-B."/>
            <person name="Krause K."/>
            <person name="Campoy J.A."/>
            <person name="Goel M."/>
            <person name="Folz-Donahue K."/>
            <person name="Kukat C."/>
            <person name="Huettel B."/>
            <person name="Schneeberger K."/>
        </authorList>
    </citation>
    <scope>NUCLEOTIDE SEQUENCE [LARGE SCALE GENOMIC DNA]</scope>
    <source>
        <strain evidence="5">SolTubOtavaFocal</strain>
        <tissue evidence="5">Leaves</tissue>
    </source>
</reference>
<dbReference type="Proteomes" id="UP000826656">
    <property type="component" value="Unassembled WGS sequence"/>
</dbReference>
<evidence type="ECO:0000313" key="5">
    <source>
        <dbReference type="EMBL" id="KAH0738367.1"/>
    </source>
</evidence>
<comment type="caution">
    <text evidence="5">The sequence shown here is derived from an EMBL/GenBank/DDBJ whole genome shotgun (WGS) entry which is preliminary data.</text>
</comment>
<dbReference type="InterPro" id="IPR010610">
    <property type="entry name" value="EryCIII-like_C"/>
</dbReference>
<dbReference type="EMBL" id="JAIVGD010000028">
    <property type="protein sequence ID" value="KAH0738367.1"/>
    <property type="molecule type" value="Genomic_DNA"/>
</dbReference>
<dbReference type="InterPro" id="IPR002213">
    <property type="entry name" value="UDP_glucos_trans"/>
</dbReference>